<dbReference type="InterPro" id="IPR000477">
    <property type="entry name" value="RT_dom"/>
</dbReference>
<accession>A0A482VMZ9</accession>
<dbReference type="PANTHER" id="PTHR33332">
    <property type="entry name" value="REVERSE TRANSCRIPTASE DOMAIN-CONTAINING PROTEIN"/>
    <property type="match status" value="1"/>
</dbReference>
<keyword evidence="3" id="KW-1185">Reference proteome</keyword>
<proteinExistence type="predicted"/>
<evidence type="ECO:0000313" key="3">
    <source>
        <dbReference type="Proteomes" id="UP000292052"/>
    </source>
</evidence>
<dbReference type="Proteomes" id="UP000292052">
    <property type="component" value="Unassembled WGS sequence"/>
</dbReference>
<dbReference type="AlphaFoldDB" id="A0A482VMZ9"/>
<comment type="caution">
    <text evidence="2">The sequence shown here is derived from an EMBL/GenBank/DDBJ whole genome shotgun (WGS) entry which is preliminary data.</text>
</comment>
<protein>
    <submittedName>
        <fullName evidence="2">RVT 1 domain containing protein</fullName>
    </submittedName>
</protein>
<dbReference type="InterPro" id="IPR043502">
    <property type="entry name" value="DNA/RNA_pol_sf"/>
</dbReference>
<evidence type="ECO:0000259" key="1">
    <source>
        <dbReference type="PROSITE" id="PS50878"/>
    </source>
</evidence>
<dbReference type="SUPFAM" id="SSF56672">
    <property type="entry name" value="DNA/RNA polymerases"/>
    <property type="match status" value="1"/>
</dbReference>
<organism evidence="2 3">
    <name type="scientific">Asbolus verrucosus</name>
    <name type="common">Desert ironclad beetle</name>
    <dbReference type="NCBI Taxonomy" id="1661398"/>
    <lineage>
        <taxon>Eukaryota</taxon>
        <taxon>Metazoa</taxon>
        <taxon>Ecdysozoa</taxon>
        <taxon>Arthropoda</taxon>
        <taxon>Hexapoda</taxon>
        <taxon>Insecta</taxon>
        <taxon>Pterygota</taxon>
        <taxon>Neoptera</taxon>
        <taxon>Endopterygota</taxon>
        <taxon>Coleoptera</taxon>
        <taxon>Polyphaga</taxon>
        <taxon>Cucujiformia</taxon>
        <taxon>Tenebrionidae</taxon>
        <taxon>Pimeliinae</taxon>
        <taxon>Asbolus</taxon>
    </lineage>
</organism>
<dbReference type="PROSITE" id="PS50878">
    <property type="entry name" value="RT_POL"/>
    <property type="match status" value="1"/>
</dbReference>
<dbReference type="OrthoDB" id="7700357at2759"/>
<feature type="domain" description="Reverse transcriptase" evidence="1">
    <location>
        <begin position="1"/>
        <end position="93"/>
    </location>
</feature>
<name>A0A482VMZ9_ASBVE</name>
<dbReference type="GO" id="GO:0071897">
    <property type="term" value="P:DNA biosynthetic process"/>
    <property type="evidence" value="ECO:0007669"/>
    <property type="project" value="UniProtKB-ARBA"/>
</dbReference>
<evidence type="ECO:0000313" key="2">
    <source>
        <dbReference type="EMBL" id="RZC33767.1"/>
    </source>
</evidence>
<dbReference type="EMBL" id="QDEB01086009">
    <property type="protein sequence ID" value="RZC33767.1"/>
    <property type="molecule type" value="Genomic_DNA"/>
</dbReference>
<dbReference type="Pfam" id="PF00078">
    <property type="entry name" value="RVT_1"/>
    <property type="match status" value="1"/>
</dbReference>
<sequence length="252" mass="29529">MPTFEKTNLALYADDTAIYAHSFNAQVASSQTQIHVNKIEKYFNKWKMKINEHKTEQIVFTRKFTNNKILNKLRINGNKVDTSKSVKYLGITLDSRLNFKKHINNVIIKANIALKTIYALMSKNSKMNKRNKITLYKTMIRPVMTYACPAWSHISKTAYKPLETFQNKCLRIILNKSRYTRVSELRGISGVESVKKYTRILSTKFFDKQIKHNNLMRNITKINENSNTFKKIKHKLIHQHLPIFKENSQVIS</sequence>
<reference evidence="2 3" key="1">
    <citation type="submission" date="2017-03" db="EMBL/GenBank/DDBJ databases">
        <title>Genome of the blue death feigning beetle - Asbolus verrucosus.</title>
        <authorList>
            <person name="Rider S.D."/>
        </authorList>
    </citation>
    <scope>NUCLEOTIDE SEQUENCE [LARGE SCALE GENOMIC DNA]</scope>
    <source>
        <strain evidence="2">Butters</strain>
        <tissue evidence="2">Head and leg muscle</tissue>
    </source>
</reference>
<dbReference type="STRING" id="1661398.A0A482VMZ9"/>
<gene>
    <name evidence="2" type="ORF">BDFB_014476</name>
</gene>